<sequence length="114" mass="12998">MKCLESVEVTYYHGNDLRPTMGIIVNVRKSMVRILHINNSSTYKRHANEMQFQKPSESVPNSVVNFNTNEYILAHTESTSNTQSAKHTINLRSTIDHKNWDSHLCRGGFGTCTN</sequence>
<evidence type="ECO:0000313" key="1">
    <source>
        <dbReference type="EMBL" id="VDP29776.1"/>
    </source>
</evidence>
<reference evidence="1 2" key="2">
    <citation type="submission" date="2018-11" db="EMBL/GenBank/DDBJ databases">
        <authorList>
            <consortium name="Pathogen Informatics"/>
        </authorList>
    </citation>
    <scope>NUCLEOTIDE SEQUENCE [LARGE SCALE GENOMIC DNA]</scope>
    <source>
        <strain evidence="1">Dakar</strain>
        <strain evidence="2">Dakar, Senegal</strain>
    </source>
</reference>
<accession>A0A183JZR4</accession>
<proteinExistence type="predicted"/>
<evidence type="ECO:0000313" key="2">
    <source>
        <dbReference type="Proteomes" id="UP000279833"/>
    </source>
</evidence>
<dbReference type="WBParaSite" id="SCUD_0000822201-mRNA-1">
    <property type="protein sequence ID" value="SCUD_0000822201-mRNA-1"/>
    <property type="gene ID" value="SCUD_0000822201"/>
</dbReference>
<reference evidence="3" key="1">
    <citation type="submission" date="2016-06" db="UniProtKB">
        <authorList>
            <consortium name="WormBaseParasite"/>
        </authorList>
    </citation>
    <scope>IDENTIFICATION</scope>
</reference>
<protein>
    <submittedName>
        <fullName evidence="1 3">Uncharacterized protein</fullName>
    </submittedName>
</protein>
<dbReference type="AlphaFoldDB" id="A0A183JZR4"/>
<name>A0A183JZR4_9TREM</name>
<keyword evidence="2" id="KW-1185">Reference proteome</keyword>
<gene>
    <name evidence="1" type="ORF">SCUD_LOCUS8222</name>
</gene>
<dbReference type="EMBL" id="UZAK01032651">
    <property type="protein sequence ID" value="VDP29776.1"/>
    <property type="molecule type" value="Genomic_DNA"/>
</dbReference>
<organism evidence="3">
    <name type="scientific">Schistosoma curassoni</name>
    <dbReference type="NCBI Taxonomy" id="6186"/>
    <lineage>
        <taxon>Eukaryota</taxon>
        <taxon>Metazoa</taxon>
        <taxon>Spiralia</taxon>
        <taxon>Lophotrochozoa</taxon>
        <taxon>Platyhelminthes</taxon>
        <taxon>Trematoda</taxon>
        <taxon>Digenea</taxon>
        <taxon>Strigeidida</taxon>
        <taxon>Schistosomatoidea</taxon>
        <taxon>Schistosomatidae</taxon>
        <taxon>Schistosoma</taxon>
    </lineage>
</organism>
<evidence type="ECO:0000313" key="3">
    <source>
        <dbReference type="WBParaSite" id="SCUD_0000822201-mRNA-1"/>
    </source>
</evidence>
<dbReference type="Proteomes" id="UP000279833">
    <property type="component" value="Unassembled WGS sequence"/>
</dbReference>